<dbReference type="PANTHER" id="PTHR23155:SF1152">
    <property type="entry name" value="AAA+ ATPASE DOMAIN-CONTAINING PROTEIN"/>
    <property type="match status" value="1"/>
</dbReference>
<evidence type="ECO:0000256" key="3">
    <source>
        <dbReference type="ARBA" id="ARBA00008894"/>
    </source>
</evidence>
<dbReference type="InterPro" id="IPR027417">
    <property type="entry name" value="P-loop_NTPase"/>
</dbReference>
<organism evidence="14">
    <name type="scientific">Sesamum calycinum</name>
    <dbReference type="NCBI Taxonomy" id="2727403"/>
    <lineage>
        <taxon>Eukaryota</taxon>
        <taxon>Viridiplantae</taxon>
        <taxon>Streptophyta</taxon>
        <taxon>Embryophyta</taxon>
        <taxon>Tracheophyta</taxon>
        <taxon>Spermatophyta</taxon>
        <taxon>Magnoliopsida</taxon>
        <taxon>eudicotyledons</taxon>
        <taxon>Gunneridae</taxon>
        <taxon>Pentapetalae</taxon>
        <taxon>asterids</taxon>
        <taxon>lamiids</taxon>
        <taxon>Lamiales</taxon>
        <taxon>Pedaliaceae</taxon>
        <taxon>Sesamum</taxon>
    </lineage>
</organism>
<comment type="function">
    <text evidence="1">Confers resistance to late blight (Phytophthora infestans) races carrying the avirulence gene Avr1. Resistance proteins guard the plant against pathogens that contain an appropriate avirulence protein via an indirect interaction with this avirulence protein. That triggers a defense system including the hypersensitive response, which restricts the pathogen growth.</text>
</comment>
<dbReference type="AlphaFoldDB" id="A0AAW2J7C7"/>
<feature type="domain" description="Disease resistance R13L4/SHOC-2-like LRR" evidence="13">
    <location>
        <begin position="537"/>
        <end position="822"/>
    </location>
</feature>
<dbReference type="Gene3D" id="1.20.5.4130">
    <property type="match status" value="1"/>
</dbReference>
<evidence type="ECO:0000256" key="9">
    <source>
        <dbReference type="ARBA" id="ARBA00022821"/>
    </source>
</evidence>
<dbReference type="GO" id="GO:0009626">
    <property type="term" value="P:plant-type hypersensitive response"/>
    <property type="evidence" value="ECO:0007669"/>
    <property type="project" value="UniProtKB-KW"/>
</dbReference>
<dbReference type="InterPro" id="IPR042197">
    <property type="entry name" value="Apaf_helical"/>
</dbReference>
<evidence type="ECO:0000256" key="2">
    <source>
        <dbReference type="ARBA" id="ARBA00004496"/>
    </source>
</evidence>
<evidence type="ECO:0000256" key="10">
    <source>
        <dbReference type="ARBA" id="ARBA00022840"/>
    </source>
</evidence>
<dbReference type="Gene3D" id="3.80.10.10">
    <property type="entry name" value="Ribonuclease Inhibitor"/>
    <property type="match status" value="1"/>
</dbReference>
<keyword evidence="5" id="KW-0433">Leucine-rich repeat</keyword>
<keyword evidence="9" id="KW-0611">Plant defense</keyword>
<evidence type="ECO:0000256" key="4">
    <source>
        <dbReference type="ARBA" id="ARBA00022490"/>
    </source>
</evidence>
<dbReference type="InterPro" id="IPR044974">
    <property type="entry name" value="Disease_R_plants"/>
</dbReference>
<dbReference type="Gene3D" id="3.40.50.300">
    <property type="entry name" value="P-loop containing nucleotide triphosphate hydrolases"/>
    <property type="match status" value="1"/>
</dbReference>
<evidence type="ECO:0000256" key="6">
    <source>
        <dbReference type="ARBA" id="ARBA00022667"/>
    </source>
</evidence>
<proteinExistence type="inferred from homology"/>
<evidence type="ECO:0000256" key="5">
    <source>
        <dbReference type="ARBA" id="ARBA00022614"/>
    </source>
</evidence>
<dbReference type="SUPFAM" id="SSF52058">
    <property type="entry name" value="L domain-like"/>
    <property type="match status" value="1"/>
</dbReference>
<dbReference type="PANTHER" id="PTHR23155">
    <property type="entry name" value="DISEASE RESISTANCE PROTEIN RP"/>
    <property type="match status" value="1"/>
</dbReference>
<keyword evidence="7" id="KW-0677">Repeat</keyword>
<dbReference type="GO" id="GO:0005524">
    <property type="term" value="F:ATP binding"/>
    <property type="evidence" value="ECO:0007669"/>
    <property type="project" value="UniProtKB-KW"/>
</dbReference>
<dbReference type="Pfam" id="PF00931">
    <property type="entry name" value="NB-ARC"/>
    <property type="match status" value="1"/>
</dbReference>
<dbReference type="InterPro" id="IPR036388">
    <property type="entry name" value="WH-like_DNA-bd_sf"/>
</dbReference>
<dbReference type="InterPro" id="IPR002182">
    <property type="entry name" value="NB-ARC"/>
</dbReference>
<evidence type="ECO:0000259" key="11">
    <source>
        <dbReference type="Pfam" id="PF00931"/>
    </source>
</evidence>
<evidence type="ECO:0000256" key="7">
    <source>
        <dbReference type="ARBA" id="ARBA00022737"/>
    </source>
</evidence>
<evidence type="ECO:0000256" key="8">
    <source>
        <dbReference type="ARBA" id="ARBA00022741"/>
    </source>
</evidence>
<comment type="similarity">
    <text evidence="3">Belongs to the disease resistance NB-LRR family.</text>
</comment>
<gene>
    <name evidence="14" type="ORF">Scaly_2544400</name>
</gene>
<reference evidence="14" key="1">
    <citation type="submission" date="2020-06" db="EMBL/GenBank/DDBJ databases">
        <authorList>
            <person name="Li T."/>
            <person name="Hu X."/>
            <person name="Zhang T."/>
            <person name="Song X."/>
            <person name="Zhang H."/>
            <person name="Dai N."/>
            <person name="Sheng W."/>
            <person name="Hou X."/>
            <person name="Wei L."/>
        </authorList>
    </citation>
    <scope>NUCLEOTIDE SEQUENCE</scope>
    <source>
        <strain evidence="14">KEN8</strain>
        <tissue evidence="14">Leaf</tissue>
    </source>
</reference>
<evidence type="ECO:0000259" key="13">
    <source>
        <dbReference type="Pfam" id="PF23598"/>
    </source>
</evidence>
<comment type="subcellular location">
    <subcellularLocation>
        <location evidence="2">Cytoplasm</location>
    </subcellularLocation>
</comment>
<feature type="domain" description="NB-ARC" evidence="11">
    <location>
        <begin position="169"/>
        <end position="328"/>
    </location>
</feature>
<protein>
    <submittedName>
        <fullName evidence="14">Disease resistance RPP8-like protein 3</fullName>
    </submittedName>
</protein>
<dbReference type="PRINTS" id="PR00364">
    <property type="entry name" value="DISEASERSIST"/>
</dbReference>
<accession>A0AAW2J7C7</accession>
<reference evidence="14" key="2">
    <citation type="journal article" date="2024" name="Plant">
        <title>Genomic evolution and insights into agronomic trait innovations of Sesamum species.</title>
        <authorList>
            <person name="Miao H."/>
            <person name="Wang L."/>
            <person name="Qu L."/>
            <person name="Liu H."/>
            <person name="Sun Y."/>
            <person name="Le M."/>
            <person name="Wang Q."/>
            <person name="Wei S."/>
            <person name="Zheng Y."/>
            <person name="Lin W."/>
            <person name="Duan Y."/>
            <person name="Cao H."/>
            <person name="Xiong S."/>
            <person name="Wang X."/>
            <person name="Wei L."/>
            <person name="Li C."/>
            <person name="Ma Q."/>
            <person name="Ju M."/>
            <person name="Zhao R."/>
            <person name="Li G."/>
            <person name="Mu C."/>
            <person name="Tian Q."/>
            <person name="Mei H."/>
            <person name="Zhang T."/>
            <person name="Gao T."/>
            <person name="Zhang H."/>
        </authorList>
    </citation>
    <scope>NUCLEOTIDE SEQUENCE</scope>
    <source>
        <strain evidence="14">KEN8</strain>
    </source>
</reference>
<dbReference type="Pfam" id="PF23598">
    <property type="entry name" value="LRR_14"/>
    <property type="match status" value="1"/>
</dbReference>
<feature type="domain" description="Disease resistance protein winged helix" evidence="12">
    <location>
        <begin position="415"/>
        <end position="483"/>
    </location>
</feature>
<evidence type="ECO:0000259" key="12">
    <source>
        <dbReference type="Pfam" id="PF23559"/>
    </source>
</evidence>
<keyword evidence="10" id="KW-0067">ATP-binding</keyword>
<dbReference type="Gene3D" id="1.10.10.10">
    <property type="entry name" value="Winged helix-like DNA-binding domain superfamily/Winged helix DNA-binding domain"/>
    <property type="match status" value="1"/>
</dbReference>
<dbReference type="SUPFAM" id="SSF52540">
    <property type="entry name" value="P-loop containing nucleoside triphosphate hydrolases"/>
    <property type="match status" value="1"/>
</dbReference>
<dbReference type="InterPro" id="IPR055414">
    <property type="entry name" value="LRR_R13L4/SHOC2-like"/>
</dbReference>
<evidence type="ECO:0000256" key="1">
    <source>
        <dbReference type="ARBA" id="ARBA00002074"/>
    </source>
</evidence>
<dbReference type="FunFam" id="1.10.10.10:FF:000322">
    <property type="entry name" value="Probable disease resistance protein At1g63360"/>
    <property type="match status" value="1"/>
</dbReference>
<dbReference type="Pfam" id="PF23559">
    <property type="entry name" value="WHD_DRP"/>
    <property type="match status" value="1"/>
</dbReference>
<sequence>MAYAALVSLKHTIERLLSSSQIPSHPPSQELIQVAYNVVKSLQELFTTLEEDRDNEMVKAMNKEIREAACRLEDVLDQAHQPNHHFLSQSETLDGDLVNEVLEEIDFFTGMVKKIRMQLSNYSLPKEDGTDISSRIDQCFGLKEQKIVGFACDLNMLRHYVIEYPYDDPERLIVLAVDGMAGIGKTTLVTGVYLDPFVVSHFECRAFVSIGPKYQLKGILLCIIVQINPEFDTSRDAEITDDEELASYLCSCLKNRRYLIVVDDLWKTRVWDELKRAFPDDLNKSRVIVTSRLFEVANHASTDTYPYRMRFLNKEESWHLLRDKVFGGEENSCPPQLHKAGREIAVKCQGLPLMIIALAKHLSQAEKTAEYWEKVAEKEYWDIIAADEEMFKVLALSYYNLPQHLKPCFLYIATFPLDYEIRASKLTRLWCAEGFLESTTTQKLEHYAAKCLDQLSRENVVQQCESRFSSFAIIKTCKLHPAFLHLCMRENGKDKLFHVVNSSGNEGIENQRRFCIHNNVLFGIKGVRELMATVSKARSLLCFGPHHPYPVPICLGSFNLLRVLDALTMRFYGFPDEVTILVRLRYLAFTYNGKLPASISKLWNLEYLIVHQYLSIISLKAHRWYLPIEIWKMQQLRHLEVIGSDLPKPSSDIACLPNLLTLSGISTHSCTTEVLERIPNLVKLGVQIRSAADNDAVESLSGFDCLTNLDQLDTLKCCVMNPKRRSQVGISVPPRAPIFPSNIRKLTLSGLGFPWEYMSTIAQLQNLRALKLRCNAFQGQDWTSYEGEFSKLRYLLLEDIDLRYWTAHHPDCFPRLRNLTIRHCYKLERIPPRIGYRARTWIWLVDCNPCLVTHIKEEILGKEDERSCHIRAYVDSSVDGGSQCLSTNAPGKLNSSLILLNYAYYLQKMIYLDDSNDWMDCWCFILAGVYFLEN</sequence>
<evidence type="ECO:0000313" key="14">
    <source>
        <dbReference type="EMBL" id="KAL0289433.1"/>
    </source>
</evidence>
<dbReference type="GO" id="GO:0005737">
    <property type="term" value="C:cytoplasm"/>
    <property type="evidence" value="ECO:0007669"/>
    <property type="project" value="UniProtKB-SubCell"/>
</dbReference>
<name>A0AAW2J7C7_9LAMI</name>
<dbReference type="Gene3D" id="1.10.8.430">
    <property type="entry name" value="Helical domain of apoptotic protease-activating factors"/>
    <property type="match status" value="1"/>
</dbReference>
<keyword evidence="4" id="KW-0963">Cytoplasm</keyword>
<dbReference type="EMBL" id="JACGWM010001692">
    <property type="protein sequence ID" value="KAL0289433.1"/>
    <property type="molecule type" value="Genomic_DNA"/>
</dbReference>
<dbReference type="InterPro" id="IPR058922">
    <property type="entry name" value="WHD_DRP"/>
</dbReference>
<keyword evidence="6" id="KW-0381">Hypersensitive response</keyword>
<dbReference type="GO" id="GO:0043531">
    <property type="term" value="F:ADP binding"/>
    <property type="evidence" value="ECO:0007669"/>
    <property type="project" value="InterPro"/>
</dbReference>
<comment type="caution">
    <text evidence="14">The sequence shown here is derived from an EMBL/GenBank/DDBJ whole genome shotgun (WGS) entry which is preliminary data.</text>
</comment>
<dbReference type="InterPro" id="IPR032675">
    <property type="entry name" value="LRR_dom_sf"/>
</dbReference>
<keyword evidence="8" id="KW-0547">Nucleotide-binding</keyword>